<reference evidence="2" key="1">
    <citation type="submission" date="2020-08" db="EMBL/GenBank/DDBJ databases">
        <title>Ramlibacter sp. GTP1 16S ribosomal RNA gene genome sequencing and assembly.</title>
        <authorList>
            <person name="Kang M."/>
        </authorList>
    </citation>
    <scope>NUCLEOTIDE SEQUENCE</scope>
    <source>
        <strain evidence="2">GTP1</strain>
    </source>
</reference>
<protein>
    <submittedName>
        <fullName evidence="2">Acyl-CoA dehydrogenase family protein</fullName>
    </submittedName>
</protein>
<gene>
    <name evidence="2" type="ORF">H8R02_23710</name>
</gene>
<evidence type="ECO:0000259" key="1">
    <source>
        <dbReference type="Pfam" id="PF02771"/>
    </source>
</evidence>
<dbReference type="GO" id="GO:0050660">
    <property type="term" value="F:flavin adenine dinucleotide binding"/>
    <property type="evidence" value="ECO:0007669"/>
    <property type="project" value="InterPro"/>
</dbReference>
<dbReference type="Gene3D" id="1.10.540.10">
    <property type="entry name" value="Acyl-CoA dehydrogenase/oxidase, N-terminal domain"/>
    <property type="match status" value="1"/>
</dbReference>
<name>A0A923MBT4_9BURK</name>
<dbReference type="Proteomes" id="UP000596827">
    <property type="component" value="Unassembled WGS sequence"/>
</dbReference>
<dbReference type="SUPFAM" id="SSF56645">
    <property type="entry name" value="Acyl-CoA dehydrogenase NM domain-like"/>
    <property type="match status" value="1"/>
</dbReference>
<dbReference type="GO" id="GO:0016627">
    <property type="term" value="F:oxidoreductase activity, acting on the CH-CH group of donors"/>
    <property type="evidence" value="ECO:0007669"/>
    <property type="project" value="InterPro"/>
</dbReference>
<organism evidence="2 3">
    <name type="scientific">Ramlibacter albus</name>
    <dbReference type="NCBI Taxonomy" id="2079448"/>
    <lineage>
        <taxon>Bacteria</taxon>
        <taxon>Pseudomonadati</taxon>
        <taxon>Pseudomonadota</taxon>
        <taxon>Betaproteobacteria</taxon>
        <taxon>Burkholderiales</taxon>
        <taxon>Comamonadaceae</taxon>
        <taxon>Ramlibacter</taxon>
    </lineage>
</organism>
<dbReference type="InterPro" id="IPR037069">
    <property type="entry name" value="AcylCoA_DH/ox_N_sf"/>
</dbReference>
<accession>A0A923MBT4</accession>
<evidence type="ECO:0000313" key="3">
    <source>
        <dbReference type="Proteomes" id="UP000596827"/>
    </source>
</evidence>
<dbReference type="EMBL" id="JACORU010000011">
    <property type="protein sequence ID" value="MBC5767493.1"/>
    <property type="molecule type" value="Genomic_DNA"/>
</dbReference>
<evidence type="ECO:0000313" key="2">
    <source>
        <dbReference type="EMBL" id="MBC5767493.1"/>
    </source>
</evidence>
<proteinExistence type="predicted"/>
<feature type="domain" description="Acyl-CoA dehydrogenase/oxidase N-terminal" evidence="1">
    <location>
        <begin position="18"/>
        <end position="95"/>
    </location>
</feature>
<comment type="caution">
    <text evidence="2">The sequence shown here is derived from an EMBL/GenBank/DDBJ whole genome shotgun (WGS) entry which is preliminary data.</text>
</comment>
<dbReference type="AlphaFoldDB" id="A0A923MBT4"/>
<dbReference type="InterPro" id="IPR013786">
    <property type="entry name" value="AcylCoA_DH/ox_N"/>
</dbReference>
<dbReference type="Pfam" id="PF02771">
    <property type="entry name" value="Acyl-CoA_dh_N"/>
    <property type="match status" value="1"/>
</dbReference>
<dbReference type="RefSeq" id="WP_187083984.1">
    <property type="nucleotide sequence ID" value="NZ_JACORU010000011.1"/>
</dbReference>
<dbReference type="InterPro" id="IPR009100">
    <property type="entry name" value="AcylCoA_DH/oxidase_NM_dom_sf"/>
</dbReference>
<sequence length="216" mass="22877">MESDTAIRSRSVVRAGSDALRLVSDSGMLRLGVPAEYGGAGGDLSALVQAARGLAKRDLAAAWVFRAQRTAIELLLRADNVGLREHLLPQLLAGDRAGTLPVGPEPMPLVAMEAGTACRLYGRYMRVPNLQWFGFSIVAPVRLSDSVEWIIVRGEEQGLGVGIDEGAPCPHGSRTASVTFDDVFFRMDEWLGGAALWGRCAPVADALAVAVPIPGA</sequence>
<keyword evidence="3" id="KW-1185">Reference proteome</keyword>